<reference evidence="5 6" key="1">
    <citation type="journal article" date="2023" name="Commun. Biol.">
        <title>Reorganization of the ancestral sex-determining regions during the evolution of trioecy in Pleodorina starrii.</title>
        <authorList>
            <person name="Takahashi K."/>
            <person name="Suzuki S."/>
            <person name="Kawai-Toyooka H."/>
            <person name="Yamamoto K."/>
            <person name="Hamaji T."/>
            <person name="Ootsuki R."/>
            <person name="Yamaguchi H."/>
            <person name="Kawachi M."/>
            <person name="Higashiyama T."/>
            <person name="Nozaki H."/>
        </authorList>
    </citation>
    <scope>NUCLEOTIDE SEQUENCE [LARGE SCALE GENOMIC DNA]</scope>
    <source>
        <strain evidence="5 6">NIES-4479</strain>
    </source>
</reference>
<keyword evidence="6" id="KW-1185">Reference proteome</keyword>
<dbReference type="Pfam" id="PF00651">
    <property type="entry name" value="BTB"/>
    <property type="match status" value="1"/>
</dbReference>
<dbReference type="GO" id="GO:0000151">
    <property type="term" value="C:ubiquitin ligase complex"/>
    <property type="evidence" value="ECO:0007669"/>
    <property type="project" value="TreeGrafter"/>
</dbReference>
<feature type="domain" description="BTB" evidence="4">
    <location>
        <begin position="462"/>
        <end position="532"/>
    </location>
</feature>
<evidence type="ECO:0000256" key="1">
    <source>
        <dbReference type="ARBA" id="ARBA00004906"/>
    </source>
</evidence>
<dbReference type="PANTHER" id="PTHR46231">
    <property type="entry name" value="ANKYRIN REPEAT AND BTB/POZ DOMAIN-CONTAINING PROTEIN 1"/>
    <property type="match status" value="1"/>
</dbReference>
<sequence length="655" mass="66083">MAAPRHLLTLTLPKPATCIVVRPAPASNPNDLPPDNHHHHHHHSGCGCCCDGSASASGPPYPYPYPPCQVLVFLGDEIRQLLPPRPTDAGPTAAAAAVPGPYRLSDRSLPLEGETLRNARAAAYEPTTDCVVFAAGGGGGGGSGGGGAATAIMRLDGRTNAVSLLAGSLDGGIGVGASAVDGVGATARFRAVLALATDGRGTVFVADGYGGGGGSGRSASGSTGASGSTSGSFVRAVMVDRGEVVSLPGSEAPPGSHWVALAYDAVGRRLLAATWYGVYDIPLPDPDGERVSGGGGGVEWVAAAAAGGTAAAAPRLIAGGWAGAAAADGAGAAARFCFISAIAAGVYGSVYVNDWGAVRLLDAAGVVTTLRTAAEWGRSLQWHMALLPGGLALACSSSSRGDGADTVHIIGDRAAGAAAGFAPACEVLAGWRRRRWPTHGSAVAAAAAAAMQAEALYDTPTGVVTIRLDGGTAFTADAAVLATHSEFFARLLRPGGGFADSGAAEVALPDAHPGAFEVLLSYMYGGPQQRHQPPPPAELLRPTAELGGRLLVRPDCMRWLTSALMAEVTRGSVVSDLVWAERHGMSDLVQQLESYLLRHRELLTASGGGGGRGCDELEELAARCPHLAASIIRKLAAMAPAPATAGAASPSQWGW</sequence>
<dbReference type="GO" id="GO:0005737">
    <property type="term" value="C:cytoplasm"/>
    <property type="evidence" value="ECO:0007669"/>
    <property type="project" value="TreeGrafter"/>
</dbReference>
<protein>
    <submittedName>
        <fullName evidence="5">Ankyrin repeat and BTB/POZ domain-containing protein 1</fullName>
    </submittedName>
</protein>
<comment type="pathway">
    <text evidence="1">Protein modification; protein ubiquitination.</text>
</comment>
<proteinExistence type="predicted"/>
<dbReference type="EMBL" id="BRXU01000019">
    <property type="protein sequence ID" value="GLC57494.1"/>
    <property type="molecule type" value="Genomic_DNA"/>
</dbReference>
<evidence type="ECO:0000259" key="4">
    <source>
        <dbReference type="PROSITE" id="PS50097"/>
    </source>
</evidence>
<dbReference type="Gene3D" id="3.30.710.10">
    <property type="entry name" value="Potassium Channel Kv1.1, Chain A"/>
    <property type="match status" value="1"/>
</dbReference>
<dbReference type="AlphaFoldDB" id="A0A9W6F5Y1"/>
<comment type="caution">
    <text evidence="5">The sequence shown here is derived from an EMBL/GenBank/DDBJ whole genome shotgun (WGS) entry which is preliminary data.</text>
</comment>
<dbReference type="CDD" id="cd18186">
    <property type="entry name" value="BTB_POZ_ZBTB_KLHL-like"/>
    <property type="match status" value="1"/>
</dbReference>
<dbReference type="Proteomes" id="UP001165080">
    <property type="component" value="Unassembled WGS sequence"/>
</dbReference>
<dbReference type="Gene3D" id="2.120.10.30">
    <property type="entry name" value="TolB, C-terminal domain"/>
    <property type="match status" value="2"/>
</dbReference>
<organism evidence="5 6">
    <name type="scientific">Pleodorina starrii</name>
    <dbReference type="NCBI Taxonomy" id="330485"/>
    <lineage>
        <taxon>Eukaryota</taxon>
        <taxon>Viridiplantae</taxon>
        <taxon>Chlorophyta</taxon>
        <taxon>core chlorophytes</taxon>
        <taxon>Chlorophyceae</taxon>
        <taxon>CS clade</taxon>
        <taxon>Chlamydomonadales</taxon>
        <taxon>Volvocaceae</taxon>
        <taxon>Pleodorina</taxon>
    </lineage>
</organism>
<name>A0A9W6F5Y1_9CHLO</name>
<evidence type="ECO:0000313" key="6">
    <source>
        <dbReference type="Proteomes" id="UP001165080"/>
    </source>
</evidence>
<dbReference type="InterPro" id="IPR044515">
    <property type="entry name" value="ABTB1"/>
</dbReference>
<evidence type="ECO:0000256" key="2">
    <source>
        <dbReference type="ARBA" id="ARBA00022737"/>
    </source>
</evidence>
<dbReference type="InterPro" id="IPR011042">
    <property type="entry name" value="6-blade_b-propeller_TolB-like"/>
</dbReference>
<evidence type="ECO:0000313" key="5">
    <source>
        <dbReference type="EMBL" id="GLC57494.1"/>
    </source>
</evidence>
<dbReference type="SUPFAM" id="SSF54695">
    <property type="entry name" value="POZ domain"/>
    <property type="match status" value="1"/>
</dbReference>
<dbReference type="InterPro" id="IPR000210">
    <property type="entry name" value="BTB/POZ_dom"/>
</dbReference>
<evidence type="ECO:0000256" key="3">
    <source>
        <dbReference type="ARBA" id="ARBA00023043"/>
    </source>
</evidence>
<dbReference type="PROSITE" id="PS50097">
    <property type="entry name" value="BTB"/>
    <property type="match status" value="1"/>
</dbReference>
<accession>A0A9W6F5Y1</accession>
<dbReference type="PANTHER" id="PTHR46231:SF1">
    <property type="entry name" value="ANKYRIN REPEAT AND BTB_POZ DOMAIN-CONTAINING PROTEIN 1"/>
    <property type="match status" value="1"/>
</dbReference>
<gene>
    <name evidence="5" type="primary">PLEST002782</name>
    <name evidence="5" type="ORF">PLESTB_001233200</name>
</gene>
<dbReference type="SMART" id="SM00225">
    <property type="entry name" value="BTB"/>
    <property type="match status" value="1"/>
</dbReference>
<keyword evidence="3" id="KW-0040">ANK repeat</keyword>
<keyword evidence="2" id="KW-0677">Repeat</keyword>
<dbReference type="InterPro" id="IPR011333">
    <property type="entry name" value="SKP1/BTB/POZ_sf"/>
</dbReference>